<evidence type="ECO:0000259" key="2">
    <source>
        <dbReference type="PROSITE" id="PS51832"/>
    </source>
</evidence>
<dbReference type="GO" id="GO:0008081">
    <property type="term" value="F:phosphoric diester hydrolase activity"/>
    <property type="evidence" value="ECO:0007669"/>
    <property type="project" value="UniProtKB-ARBA"/>
</dbReference>
<dbReference type="Gene3D" id="3.40.50.2300">
    <property type="match status" value="2"/>
</dbReference>
<keyword evidence="1" id="KW-0472">Membrane</keyword>
<dbReference type="Pfam" id="PF13487">
    <property type="entry name" value="HD_5"/>
    <property type="match status" value="1"/>
</dbReference>
<dbReference type="Gene3D" id="1.10.3210.10">
    <property type="entry name" value="Hypothetical protein af1432"/>
    <property type="match status" value="1"/>
</dbReference>
<proteinExistence type="predicted"/>
<dbReference type="SMART" id="SM00471">
    <property type="entry name" value="HDc"/>
    <property type="match status" value="1"/>
</dbReference>
<evidence type="ECO:0000313" key="3">
    <source>
        <dbReference type="EMBL" id="GEK13545.1"/>
    </source>
</evidence>
<dbReference type="InterPro" id="IPR037522">
    <property type="entry name" value="HD_GYP_dom"/>
</dbReference>
<dbReference type="CDD" id="cd00077">
    <property type="entry name" value="HDc"/>
    <property type="match status" value="1"/>
</dbReference>
<dbReference type="EMBL" id="BJTZ01000007">
    <property type="protein sequence ID" value="GEK13545.1"/>
    <property type="molecule type" value="Genomic_DNA"/>
</dbReference>
<feature type="transmembrane region" description="Helical" evidence="1">
    <location>
        <begin position="342"/>
        <end position="364"/>
    </location>
</feature>
<keyword evidence="1" id="KW-1133">Transmembrane helix</keyword>
<dbReference type="PANTHER" id="PTHR45228:SF9">
    <property type="entry name" value="3'3'-CGAMP-SPECIFIC PHOSPHODIESTERASE 2"/>
    <property type="match status" value="1"/>
</dbReference>
<keyword evidence="3" id="KW-0378">Hydrolase</keyword>
<name>A0A510UKU5_ALIFS</name>
<dbReference type="InterPro" id="IPR003607">
    <property type="entry name" value="HD/PDEase_dom"/>
</dbReference>
<protein>
    <submittedName>
        <fullName evidence="3">Metal-dependent phosphohydrolase</fullName>
    </submittedName>
</protein>
<dbReference type="PANTHER" id="PTHR45228">
    <property type="entry name" value="CYCLIC DI-GMP PHOSPHODIESTERASE TM_0186-RELATED"/>
    <property type="match status" value="1"/>
</dbReference>
<accession>A0A510UKU5</accession>
<comment type="caution">
    <text evidence="3">The sequence shown here is derived from an EMBL/GenBank/DDBJ whole genome shotgun (WGS) entry which is preliminary data.</text>
</comment>
<evidence type="ECO:0000256" key="1">
    <source>
        <dbReference type="SAM" id="Phobius"/>
    </source>
</evidence>
<feature type="domain" description="HD-GYP" evidence="2">
    <location>
        <begin position="384"/>
        <end position="581"/>
    </location>
</feature>
<sequence length="581" mass="66655">MRHYLSLVCGFVFLFAPMSLFAHEMKPLNILVLHSYSLSYEWTMNIQQGISESIAKVDRNVRLSVEYMDSKRVNGNDYKAQYLTYLKHKYSKGYFDAIIASDDNALNFLIKNANKTFPKLPIVAVGINNLSIDLAEIEDRTTVYYERDHIVKNLKLSQSLFPERKTVYLFSDNSLTSQLVRKQFIEDAKVFPNLTIKIIDDLSLKEAEQFLAKAGDDSVAFLTHFNTELKEGNYYDYGAIASVLSKKSNIPIFVFWEHYIGYGVLGGYVNRSYALGIQSILSLSNKLHFTVNEKVSAFPVAWEGYVFDYGIVDKFNIDRDDLPYASSIVNEPESYLYKNRNIISVTALLIIMMLGIIVTQYIAILRKKELDENKTHILKLQKKTLNVQKEMINVLGEAIETRSGETGNHVKRVAKMSSLLGRLYELPKSEYKLLEVISPMHDVGKIGIPEAILDKPGKLTPEERTIIETHTIMGYKLLMSGDGEIMQSAARIALEHHERWDGKGYPNQLKGEEIHIFARITAIVDVFDALMSKRCYKEAWPLERVIELFKQERGQQFDPNLSQLFLDNIYSFIDIRLEYPD</sequence>
<organism evidence="3 4">
    <name type="scientific">Aliivibrio fischeri</name>
    <name type="common">Vibrio fischeri</name>
    <dbReference type="NCBI Taxonomy" id="668"/>
    <lineage>
        <taxon>Bacteria</taxon>
        <taxon>Pseudomonadati</taxon>
        <taxon>Pseudomonadota</taxon>
        <taxon>Gammaproteobacteria</taxon>
        <taxon>Vibrionales</taxon>
        <taxon>Vibrionaceae</taxon>
        <taxon>Aliivibrio</taxon>
    </lineage>
</organism>
<dbReference type="Proteomes" id="UP000321787">
    <property type="component" value="Unassembled WGS sequence"/>
</dbReference>
<dbReference type="PROSITE" id="PS51832">
    <property type="entry name" value="HD_GYP"/>
    <property type="match status" value="1"/>
</dbReference>
<keyword evidence="1" id="KW-0812">Transmembrane</keyword>
<dbReference type="AlphaFoldDB" id="A0A510UKU5"/>
<evidence type="ECO:0000313" key="4">
    <source>
        <dbReference type="Proteomes" id="UP000321787"/>
    </source>
</evidence>
<dbReference type="InterPro" id="IPR052020">
    <property type="entry name" value="Cyclic_di-GMP/3'3'-cGAMP_PDE"/>
</dbReference>
<gene>
    <name evidence="3" type="ORF">AFI02nite_15810</name>
</gene>
<reference evidence="3 4" key="1">
    <citation type="submission" date="2019-07" db="EMBL/GenBank/DDBJ databases">
        <title>Whole genome shotgun sequence of Aliivibrio fischeri NBRC 101058.</title>
        <authorList>
            <person name="Hosoyama A."/>
            <person name="Uohara A."/>
            <person name="Ohji S."/>
            <person name="Ichikawa N."/>
        </authorList>
    </citation>
    <scope>NUCLEOTIDE SEQUENCE [LARGE SCALE GENOMIC DNA]</scope>
    <source>
        <strain evidence="3 4">NBRC 101058</strain>
    </source>
</reference>
<dbReference type="SUPFAM" id="SSF109604">
    <property type="entry name" value="HD-domain/PDEase-like"/>
    <property type="match status" value="1"/>
</dbReference>
<dbReference type="RefSeq" id="WP_146863484.1">
    <property type="nucleotide sequence ID" value="NZ_BJTZ01000007.1"/>
</dbReference>